<dbReference type="SUPFAM" id="SSF46689">
    <property type="entry name" value="Homeodomain-like"/>
    <property type="match status" value="1"/>
</dbReference>
<gene>
    <name evidence="6" type="ORF">EIW28_01680</name>
</gene>
<dbReference type="Gene3D" id="1.10.10.60">
    <property type="entry name" value="Homeodomain-like"/>
    <property type="match status" value="1"/>
</dbReference>
<dbReference type="PROSITE" id="PS50977">
    <property type="entry name" value="HTH_TETR_2"/>
    <property type="match status" value="1"/>
</dbReference>
<dbReference type="InterPro" id="IPR009057">
    <property type="entry name" value="Homeodomain-like_sf"/>
</dbReference>
<dbReference type="InterPro" id="IPR036271">
    <property type="entry name" value="Tet_transcr_reg_TetR-rel_C_sf"/>
</dbReference>
<name>A0A426V5P4_9ACTN</name>
<dbReference type="OrthoDB" id="9805134at2"/>
<sequence>MATPLLSDRSIIGPARRYQILERSLYNGVVTRGRPRSFDRDAALEKAMHVFWRYGYEPASIAALTDAMGIRPASLYAAFGDKRRLFSEAVARYQATHGAFIGAALAEEPTARGAVERMLREIAVNYTDPSHPPGCLIISGAVNHGPDAADVEDELREIRNQSRAAVAERLRDAVANRELPEDADADALAEFLAAVTRGMSRSAQDGATADELRAVADLAMRAWPQP</sequence>
<proteinExistence type="predicted"/>
<keyword evidence="2 4" id="KW-0238">DNA-binding</keyword>
<dbReference type="GO" id="GO:0003677">
    <property type="term" value="F:DNA binding"/>
    <property type="evidence" value="ECO:0007669"/>
    <property type="project" value="UniProtKB-UniRule"/>
</dbReference>
<evidence type="ECO:0000256" key="1">
    <source>
        <dbReference type="ARBA" id="ARBA00023015"/>
    </source>
</evidence>
<dbReference type="Gene3D" id="1.10.357.10">
    <property type="entry name" value="Tetracycline Repressor, domain 2"/>
    <property type="match status" value="1"/>
</dbReference>
<dbReference type="Pfam" id="PF16925">
    <property type="entry name" value="TetR_C_13"/>
    <property type="match status" value="1"/>
</dbReference>
<dbReference type="InterPro" id="IPR011075">
    <property type="entry name" value="TetR_C"/>
</dbReference>
<protein>
    <submittedName>
        <fullName evidence="6">TetR/AcrR family transcriptional regulator</fullName>
    </submittedName>
</protein>
<dbReference type="Proteomes" id="UP000277256">
    <property type="component" value="Unassembled WGS sequence"/>
</dbReference>
<evidence type="ECO:0000256" key="2">
    <source>
        <dbReference type="ARBA" id="ARBA00023125"/>
    </source>
</evidence>
<evidence type="ECO:0000256" key="3">
    <source>
        <dbReference type="ARBA" id="ARBA00023163"/>
    </source>
</evidence>
<dbReference type="EMBL" id="RSEB01000001">
    <property type="protein sequence ID" value="RRS02213.1"/>
    <property type="molecule type" value="Genomic_DNA"/>
</dbReference>
<dbReference type="AlphaFoldDB" id="A0A426V5P4"/>
<dbReference type="Pfam" id="PF00440">
    <property type="entry name" value="TetR_N"/>
    <property type="match status" value="1"/>
</dbReference>
<evidence type="ECO:0000259" key="5">
    <source>
        <dbReference type="PROSITE" id="PS50977"/>
    </source>
</evidence>
<feature type="DNA-binding region" description="H-T-H motif" evidence="4">
    <location>
        <begin position="60"/>
        <end position="79"/>
    </location>
</feature>
<keyword evidence="3" id="KW-0804">Transcription</keyword>
<evidence type="ECO:0000256" key="4">
    <source>
        <dbReference type="PROSITE-ProRule" id="PRU00335"/>
    </source>
</evidence>
<evidence type="ECO:0000313" key="6">
    <source>
        <dbReference type="EMBL" id="RRS02213.1"/>
    </source>
</evidence>
<comment type="caution">
    <text evidence="6">The sequence shown here is derived from an EMBL/GenBank/DDBJ whole genome shotgun (WGS) entry which is preliminary data.</text>
</comment>
<keyword evidence="1" id="KW-0805">Transcription regulation</keyword>
<feature type="domain" description="HTH tetR-type" evidence="5">
    <location>
        <begin position="37"/>
        <end position="97"/>
    </location>
</feature>
<reference evidence="6 7" key="1">
    <citation type="submission" date="2018-12" db="EMBL/GenBank/DDBJ databases">
        <title>Glycomyces sp. YIM 121974 draft genome.</title>
        <authorList>
            <person name="Li Q."/>
        </authorList>
    </citation>
    <scope>NUCLEOTIDE SEQUENCE [LARGE SCALE GENOMIC DNA]</scope>
    <source>
        <strain evidence="6 7">YIM 121974</strain>
    </source>
</reference>
<keyword evidence="7" id="KW-1185">Reference proteome</keyword>
<dbReference type="SUPFAM" id="SSF48498">
    <property type="entry name" value="Tetracyclin repressor-like, C-terminal domain"/>
    <property type="match status" value="1"/>
</dbReference>
<accession>A0A426V5P4</accession>
<dbReference type="InterPro" id="IPR001647">
    <property type="entry name" value="HTH_TetR"/>
</dbReference>
<dbReference type="PANTHER" id="PTHR47506">
    <property type="entry name" value="TRANSCRIPTIONAL REGULATORY PROTEIN"/>
    <property type="match status" value="1"/>
</dbReference>
<organism evidence="6 7">
    <name type="scientific">Glycomyces terrestris</name>
    <dbReference type="NCBI Taxonomy" id="2493553"/>
    <lineage>
        <taxon>Bacteria</taxon>
        <taxon>Bacillati</taxon>
        <taxon>Actinomycetota</taxon>
        <taxon>Actinomycetes</taxon>
        <taxon>Glycomycetales</taxon>
        <taxon>Glycomycetaceae</taxon>
        <taxon>Glycomyces</taxon>
    </lineage>
</organism>
<dbReference type="PANTHER" id="PTHR47506:SF1">
    <property type="entry name" value="HTH-TYPE TRANSCRIPTIONAL REGULATOR YJDC"/>
    <property type="match status" value="1"/>
</dbReference>
<evidence type="ECO:0000313" key="7">
    <source>
        <dbReference type="Proteomes" id="UP000277256"/>
    </source>
</evidence>